<feature type="compositionally biased region" description="Polar residues" evidence="1">
    <location>
        <begin position="85"/>
        <end position="95"/>
    </location>
</feature>
<proteinExistence type="predicted"/>
<name>A0A7R9G587_TIMSH</name>
<organism evidence="2">
    <name type="scientific">Timema shepardi</name>
    <name type="common">Walking stick</name>
    <dbReference type="NCBI Taxonomy" id="629360"/>
    <lineage>
        <taxon>Eukaryota</taxon>
        <taxon>Metazoa</taxon>
        <taxon>Ecdysozoa</taxon>
        <taxon>Arthropoda</taxon>
        <taxon>Hexapoda</taxon>
        <taxon>Insecta</taxon>
        <taxon>Pterygota</taxon>
        <taxon>Neoptera</taxon>
        <taxon>Polyneoptera</taxon>
        <taxon>Phasmatodea</taxon>
        <taxon>Timematodea</taxon>
        <taxon>Timematoidea</taxon>
        <taxon>Timematidae</taxon>
        <taxon>Timema</taxon>
    </lineage>
</organism>
<accession>A0A7R9G587</accession>
<evidence type="ECO:0000313" key="2">
    <source>
        <dbReference type="EMBL" id="CAD7266597.1"/>
    </source>
</evidence>
<dbReference type="EMBL" id="OC007267">
    <property type="protein sequence ID" value="CAD7266597.1"/>
    <property type="molecule type" value="Genomic_DNA"/>
</dbReference>
<dbReference type="AlphaFoldDB" id="A0A7R9G587"/>
<gene>
    <name evidence="2" type="ORF">TSIB3V08_LOCUS10613</name>
</gene>
<feature type="compositionally biased region" description="Polar residues" evidence="1">
    <location>
        <begin position="27"/>
        <end position="42"/>
    </location>
</feature>
<feature type="compositionally biased region" description="Polar residues" evidence="1">
    <location>
        <begin position="63"/>
        <end position="78"/>
    </location>
</feature>
<feature type="region of interest" description="Disordered" evidence="1">
    <location>
        <begin position="1"/>
        <end position="100"/>
    </location>
</feature>
<sequence>MEQGTSDEPAPNHQDNISTVPAGDYQPRTSTLPVSECQQGTSDEPAPYQQENISTIPAGDYQPRTSTLPMSESRNGTSDEPAPYQQKNISNSPNTPRRELKKREIGGVERAGAWTHRLRQTLCVTLGIWPLDLEVRRRVAFYWIRKGDMEKVANLTRTGITTGLQVRKYLEEEGKTSGSVAKQVEERIRYFQELLNGWEWCTCSPLQDRRLTDTGICDRGREATPEHVVLECIKTLDDKMNLQIPLQASTVYHILSYVDQWSLLDAIADNVSKYERDMYLTAMKNRGQNRLVNLRQGYRTKSVVIMWVVSGAEYLIGRLPRWRGGECPPPLGLPLIWGLLDPECGVTPSGAGYWGRNIPGADQLVGLICLRANRPVSASSFHIGSTPDAKSDVLIGWLFAPTSPFHCEATHDIELPQTRKNK</sequence>
<protein>
    <submittedName>
        <fullName evidence="2">Uncharacterized protein</fullName>
    </submittedName>
</protein>
<reference evidence="2" key="1">
    <citation type="submission" date="2020-11" db="EMBL/GenBank/DDBJ databases">
        <authorList>
            <person name="Tran Van P."/>
        </authorList>
    </citation>
    <scope>NUCLEOTIDE SEQUENCE</scope>
</reference>
<evidence type="ECO:0000256" key="1">
    <source>
        <dbReference type="SAM" id="MobiDB-lite"/>
    </source>
</evidence>